<keyword evidence="2" id="KW-1185">Reference proteome</keyword>
<gene>
    <name evidence="1" type="ORF">CfE428DRAFT_1413</name>
</gene>
<organism evidence="1 2">
    <name type="scientific">Chthoniobacter flavus Ellin428</name>
    <dbReference type="NCBI Taxonomy" id="497964"/>
    <lineage>
        <taxon>Bacteria</taxon>
        <taxon>Pseudomonadati</taxon>
        <taxon>Verrucomicrobiota</taxon>
        <taxon>Spartobacteria</taxon>
        <taxon>Chthoniobacterales</taxon>
        <taxon>Chthoniobacteraceae</taxon>
        <taxon>Chthoniobacter</taxon>
    </lineage>
</organism>
<dbReference type="EMBL" id="ABVL01000003">
    <property type="protein sequence ID" value="EDY21120.1"/>
    <property type="molecule type" value="Genomic_DNA"/>
</dbReference>
<proteinExistence type="predicted"/>
<comment type="caution">
    <text evidence="1">The sequence shown here is derived from an EMBL/GenBank/DDBJ whole genome shotgun (WGS) entry which is preliminary data.</text>
</comment>
<dbReference type="Proteomes" id="UP000005824">
    <property type="component" value="Unassembled WGS sequence"/>
</dbReference>
<dbReference type="AlphaFoldDB" id="B4CXX2"/>
<evidence type="ECO:0000313" key="2">
    <source>
        <dbReference type="Proteomes" id="UP000005824"/>
    </source>
</evidence>
<accession>B4CXX2</accession>
<reference evidence="1 2" key="1">
    <citation type="journal article" date="2011" name="J. Bacteriol.">
        <title>Genome sequence of Chthoniobacter flavus Ellin428, an aerobic heterotrophic soil bacterium.</title>
        <authorList>
            <person name="Kant R."/>
            <person name="van Passel M.W."/>
            <person name="Palva A."/>
            <person name="Lucas S."/>
            <person name="Lapidus A."/>
            <person name="Glavina Del Rio T."/>
            <person name="Dalin E."/>
            <person name="Tice H."/>
            <person name="Bruce D."/>
            <person name="Goodwin L."/>
            <person name="Pitluck S."/>
            <person name="Larimer F.W."/>
            <person name="Land M.L."/>
            <person name="Hauser L."/>
            <person name="Sangwan P."/>
            <person name="de Vos W.M."/>
            <person name="Janssen P.H."/>
            <person name="Smidt H."/>
        </authorList>
    </citation>
    <scope>NUCLEOTIDE SEQUENCE [LARGE SCALE GENOMIC DNA]</scope>
    <source>
        <strain evidence="1 2">Ellin428</strain>
    </source>
</reference>
<dbReference type="InParanoid" id="B4CXX2"/>
<name>B4CXX2_9BACT</name>
<evidence type="ECO:0000313" key="1">
    <source>
        <dbReference type="EMBL" id="EDY21120.1"/>
    </source>
</evidence>
<sequence>MRGAKKTLKMFPQAFILFRGCSARGSDGTVKLSESFNRRSIVRRFSPLCLSRFNLLEELHLSYGFCPKLRHRIILLRG</sequence>
<protein>
    <submittedName>
        <fullName evidence="1">Uncharacterized protein</fullName>
    </submittedName>
</protein>